<organism evidence="5 6">
    <name type="scientific">Owenia fusiformis</name>
    <name type="common">Polychaete worm</name>
    <dbReference type="NCBI Taxonomy" id="6347"/>
    <lineage>
        <taxon>Eukaryota</taxon>
        <taxon>Metazoa</taxon>
        <taxon>Spiralia</taxon>
        <taxon>Lophotrochozoa</taxon>
        <taxon>Annelida</taxon>
        <taxon>Polychaeta</taxon>
        <taxon>Sedentaria</taxon>
        <taxon>Canalipalpata</taxon>
        <taxon>Sabellida</taxon>
        <taxon>Oweniida</taxon>
        <taxon>Oweniidae</taxon>
        <taxon>Owenia</taxon>
    </lineage>
</organism>
<comment type="caution">
    <text evidence="3">Lacks conserved residue(s) required for the propagation of feature annotation.</text>
</comment>
<feature type="compositionally biased region" description="Polar residues" evidence="4">
    <location>
        <begin position="96"/>
        <end position="172"/>
    </location>
</feature>
<dbReference type="PROSITE" id="PS00022">
    <property type="entry name" value="EGF_1"/>
    <property type="match status" value="1"/>
</dbReference>
<dbReference type="SMART" id="SM00181">
    <property type="entry name" value="EGF"/>
    <property type="match status" value="3"/>
</dbReference>
<dbReference type="Proteomes" id="UP000749559">
    <property type="component" value="Unassembled WGS sequence"/>
</dbReference>
<dbReference type="PROSITE" id="PS50026">
    <property type="entry name" value="EGF_3"/>
    <property type="match status" value="1"/>
</dbReference>
<dbReference type="GO" id="GO:0009986">
    <property type="term" value="C:cell surface"/>
    <property type="evidence" value="ECO:0007669"/>
    <property type="project" value="TreeGrafter"/>
</dbReference>
<evidence type="ECO:0000256" key="2">
    <source>
        <dbReference type="ARBA" id="ARBA00023157"/>
    </source>
</evidence>
<evidence type="ECO:0000256" key="1">
    <source>
        <dbReference type="ARBA" id="ARBA00022729"/>
    </source>
</evidence>
<gene>
    <name evidence="5" type="ORF">OFUS_LOCUS8335</name>
</gene>
<dbReference type="InterPro" id="IPR050969">
    <property type="entry name" value="Dev_Signal_Modulators"/>
</dbReference>
<keyword evidence="3" id="KW-0245">EGF-like domain</keyword>
<proteinExistence type="predicted"/>
<feature type="disulfide bond" evidence="3">
    <location>
        <begin position="364"/>
        <end position="374"/>
    </location>
</feature>
<sequence>MTINTVGSTTSINGISADTVGSTTSTNKISSDTVGSSTSTHRISSDTVGSTTSTNEISTDTVGSISTNEISIDTVGSTTSTDKISTDTVVSTTSTNKLSTDTVGSTTSTNRISTDTVGPTTSTNKISTDTVGSSTSTNKISIDTVGSTTSTNKISPDTVGPTTSTHRISTDNVGSTTSTTKKTSTDTVGSPSSTNKISTDTVEYTSTISVMNTTFTTHTNIDLTTLDISKSTIKSSPSSSPYVPERGSCQFGMPPCLRFYRKKCCGCRFKFANPDKDGQHGYPEIVLARGYCSNETCLRTPCNYDRELKAIYDKENAMITTPYLSTTQRLSCVMNETCFHGRCIDGKCKCTQKWKGQSCNEPRCRKKCLHGGICNAPNRCTCPFNRVGSQCRTCRKGYYGKHCFPCPDCNHGRCDPITGDCLCDHGWFGDVCTEKIHNPGGNNKSCTRGMPRCNRLWRNKCCGCQRMFADPKNNGKPEWPRTLVFKGHCLDEPCLVLPCKLDKKSEKQFKATYKNITRVT</sequence>
<dbReference type="Pfam" id="PF23106">
    <property type="entry name" value="EGF_Teneurin"/>
    <property type="match status" value="1"/>
</dbReference>
<dbReference type="PANTHER" id="PTHR14949">
    <property type="entry name" value="EGF-LIKE-DOMAIN, MULTIPLE 7, 8"/>
    <property type="match status" value="1"/>
</dbReference>
<keyword evidence="6" id="KW-1185">Reference proteome</keyword>
<keyword evidence="2 3" id="KW-1015">Disulfide bond</keyword>
<reference evidence="5" key="1">
    <citation type="submission" date="2022-03" db="EMBL/GenBank/DDBJ databases">
        <authorList>
            <person name="Martin C."/>
        </authorList>
    </citation>
    <scope>NUCLEOTIDE SEQUENCE</scope>
</reference>
<protein>
    <submittedName>
        <fullName evidence="5">Uncharacterized protein</fullName>
    </submittedName>
</protein>
<evidence type="ECO:0000256" key="3">
    <source>
        <dbReference type="PROSITE-ProRule" id="PRU00076"/>
    </source>
</evidence>
<feature type="disulfide bond" evidence="3">
    <location>
        <begin position="382"/>
        <end position="391"/>
    </location>
</feature>
<dbReference type="OrthoDB" id="6229058at2759"/>
<dbReference type="InterPro" id="IPR000742">
    <property type="entry name" value="EGF"/>
</dbReference>
<feature type="region of interest" description="Disordered" evidence="4">
    <location>
        <begin position="1"/>
        <end position="62"/>
    </location>
</feature>
<accession>A0A8J1YC38</accession>
<dbReference type="Gene3D" id="2.10.25.10">
    <property type="entry name" value="Laminin"/>
    <property type="match status" value="1"/>
</dbReference>
<dbReference type="EMBL" id="CAIIXF020000004">
    <property type="protein sequence ID" value="CAH1781820.1"/>
    <property type="molecule type" value="Genomic_DNA"/>
</dbReference>
<evidence type="ECO:0000256" key="4">
    <source>
        <dbReference type="SAM" id="MobiDB-lite"/>
    </source>
</evidence>
<comment type="caution">
    <text evidence="5">The sequence shown here is derived from an EMBL/GenBank/DDBJ whole genome shotgun (WGS) entry which is preliminary data.</text>
</comment>
<feature type="compositionally biased region" description="Low complexity" evidence="4">
    <location>
        <begin position="77"/>
        <end position="95"/>
    </location>
</feature>
<name>A0A8J1YC38_OWEFU</name>
<dbReference type="PANTHER" id="PTHR14949:SF56">
    <property type="entry name" value="EGF-LIKE-DOMAIN, MULTIPLE 7"/>
    <property type="match status" value="1"/>
</dbReference>
<dbReference type="GO" id="GO:0005576">
    <property type="term" value="C:extracellular region"/>
    <property type="evidence" value="ECO:0007669"/>
    <property type="project" value="TreeGrafter"/>
</dbReference>
<dbReference type="AlphaFoldDB" id="A0A8J1YC38"/>
<keyword evidence="1" id="KW-0732">Signal</keyword>
<dbReference type="GO" id="GO:0005102">
    <property type="term" value="F:signaling receptor binding"/>
    <property type="evidence" value="ECO:0007669"/>
    <property type="project" value="TreeGrafter"/>
</dbReference>
<evidence type="ECO:0000313" key="6">
    <source>
        <dbReference type="Proteomes" id="UP000749559"/>
    </source>
</evidence>
<evidence type="ECO:0000313" key="5">
    <source>
        <dbReference type="EMBL" id="CAH1781820.1"/>
    </source>
</evidence>
<feature type="region of interest" description="Disordered" evidence="4">
    <location>
        <begin position="76"/>
        <end position="195"/>
    </location>
</feature>
<feature type="compositionally biased region" description="Low complexity" evidence="4">
    <location>
        <begin position="173"/>
        <end position="190"/>
    </location>
</feature>